<dbReference type="NCBIfam" id="TIGR01640">
    <property type="entry name" value="F_box_assoc_1"/>
    <property type="match status" value="1"/>
</dbReference>
<feature type="domain" description="F-box associated beta-propeller type 1" evidence="1">
    <location>
        <begin position="9"/>
        <end position="118"/>
    </location>
</feature>
<accession>A0A022QED9</accession>
<dbReference type="EMBL" id="KI632106">
    <property type="protein sequence ID" value="EYU24900.1"/>
    <property type="molecule type" value="Genomic_DNA"/>
</dbReference>
<dbReference type="eggNOG" id="ENOG502QVMN">
    <property type="taxonomic scope" value="Eukaryota"/>
</dbReference>
<keyword evidence="3" id="KW-1185">Reference proteome</keyword>
<name>A0A022QED9_ERYGU</name>
<reference evidence="2 3" key="1">
    <citation type="journal article" date="2013" name="Proc. Natl. Acad. Sci. U.S.A.">
        <title>Fine-scale variation in meiotic recombination in Mimulus inferred from population shotgun sequencing.</title>
        <authorList>
            <person name="Hellsten U."/>
            <person name="Wright K.M."/>
            <person name="Jenkins J."/>
            <person name="Shu S."/>
            <person name="Yuan Y."/>
            <person name="Wessler S.R."/>
            <person name="Schmutz J."/>
            <person name="Willis J.H."/>
            <person name="Rokhsar D.S."/>
        </authorList>
    </citation>
    <scope>NUCLEOTIDE SEQUENCE [LARGE SCALE GENOMIC DNA]</scope>
    <source>
        <strain evidence="3">cv. DUN x IM62</strain>
    </source>
</reference>
<dbReference type="STRING" id="4155.A0A022QED9"/>
<evidence type="ECO:0000313" key="2">
    <source>
        <dbReference type="EMBL" id="EYU24900.1"/>
    </source>
</evidence>
<dbReference type="Proteomes" id="UP000030748">
    <property type="component" value="Unassembled WGS sequence"/>
</dbReference>
<dbReference type="InterPro" id="IPR017451">
    <property type="entry name" value="F-box-assoc_interact_dom"/>
</dbReference>
<evidence type="ECO:0000313" key="3">
    <source>
        <dbReference type="Proteomes" id="UP000030748"/>
    </source>
</evidence>
<evidence type="ECO:0000259" key="1">
    <source>
        <dbReference type="Pfam" id="PF07734"/>
    </source>
</evidence>
<gene>
    <name evidence="2" type="ORF">MIMGU_mgv1a019590mg</name>
</gene>
<dbReference type="PhylomeDB" id="A0A022QED9"/>
<sequence>MRWRRVRGVDVTLRAYSNMYCQVFFNGVVHWLSEKEPIDYSNARLSSILAFDIDNEVFGEVMLPRELANASKLPTLRIFVIGESLGVVKYVGCACDVWVMKEYCVEESWTRLYTVDLMRGAFRVMGFRKCGEALLEIGRVKDLGINGTITLSFYVDNYVESLLLLGRHLKPYTFDGDEIERHDYGKV</sequence>
<protein>
    <recommendedName>
        <fullName evidence="1">F-box associated beta-propeller type 1 domain-containing protein</fullName>
    </recommendedName>
</protein>
<dbReference type="Pfam" id="PF07734">
    <property type="entry name" value="FBA_1"/>
    <property type="match status" value="1"/>
</dbReference>
<organism evidence="2 3">
    <name type="scientific">Erythranthe guttata</name>
    <name type="common">Yellow monkey flower</name>
    <name type="synonym">Mimulus guttatus</name>
    <dbReference type="NCBI Taxonomy" id="4155"/>
    <lineage>
        <taxon>Eukaryota</taxon>
        <taxon>Viridiplantae</taxon>
        <taxon>Streptophyta</taxon>
        <taxon>Embryophyta</taxon>
        <taxon>Tracheophyta</taxon>
        <taxon>Spermatophyta</taxon>
        <taxon>Magnoliopsida</taxon>
        <taxon>eudicotyledons</taxon>
        <taxon>Gunneridae</taxon>
        <taxon>Pentapetalae</taxon>
        <taxon>asterids</taxon>
        <taxon>lamiids</taxon>
        <taxon>Lamiales</taxon>
        <taxon>Phrymaceae</taxon>
        <taxon>Erythranthe</taxon>
    </lineage>
</organism>
<dbReference type="InterPro" id="IPR006527">
    <property type="entry name" value="F-box-assoc_dom_typ1"/>
</dbReference>
<dbReference type="AlphaFoldDB" id="A0A022QED9"/>
<proteinExistence type="predicted"/>